<feature type="chain" id="PRO_5047021050" evidence="1">
    <location>
        <begin position="23"/>
        <end position="303"/>
    </location>
</feature>
<evidence type="ECO:0000313" key="2">
    <source>
        <dbReference type="EMBL" id="MDO1559868.1"/>
    </source>
</evidence>
<sequence>MTRCLSVFAILAALAPAGGVAAQQLPTYDQVGLQWQRMPSLRHMQRLYGRNVAGRVAASASLNRYSVELACTPDARGELDCTVLNAAELEPRWVSAGEQLMERASVRAVDGGSPAGRTFGYTVRFGNWTSRALPDRFHPVEAGLRWTRRPEMSERWGMLGQPAGATYAANFTCATNADGGLQCQLRGLEGGATAEFGEAAAEAMAEARVTSADRRPVEGRQFDWTVAIMRQGNCGAGAASGYGRFVSGDDQNRGNVFTDGGAGPVQAVGASGSLPDYRVGGDPRCQPVMLTVNQPAAGPRSDD</sequence>
<evidence type="ECO:0000313" key="3">
    <source>
        <dbReference type="Proteomes" id="UP001169063"/>
    </source>
</evidence>
<feature type="signal peptide" evidence="1">
    <location>
        <begin position="1"/>
        <end position="22"/>
    </location>
</feature>
<dbReference type="Proteomes" id="UP001169063">
    <property type="component" value="Unassembled WGS sequence"/>
</dbReference>
<evidence type="ECO:0000256" key="1">
    <source>
        <dbReference type="SAM" id="SignalP"/>
    </source>
</evidence>
<reference evidence="2" key="1">
    <citation type="submission" date="2023-07" db="EMBL/GenBank/DDBJ databases">
        <title>Brevundimonas soil sp. nov., isolated from the soil of chemical plant.</title>
        <authorList>
            <person name="Wu N."/>
        </authorList>
    </citation>
    <scope>NUCLEOTIDE SEQUENCE</scope>
    <source>
        <strain evidence="2">XZ-24</strain>
    </source>
</reference>
<keyword evidence="3" id="KW-1185">Reference proteome</keyword>
<dbReference type="EMBL" id="JAUKTR010000004">
    <property type="protein sequence ID" value="MDO1559868.1"/>
    <property type="molecule type" value="Genomic_DNA"/>
</dbReference>
<dbReference type="RefSeq" id="WP_302110300.1">
    <property type="nucleotide sequence ID" value="NZ_JAUKTR010000004.1"/>
</dbReference>
<accession>A0ABT8SQ94</accession>
<comment type="caution">
    <text evidence="2">The sequence shown here is derived from an EMBL/GenBank/DDBJ whole genome shotgun (WGS) entry which is preliminary data.</text>
</comment>
<gene>
    <name evidence="2" type="ORF">Q0812_10570</name>
</gene>
<protein>
    <submittedName>
        <fullName evidence="2">Uncharacterized protein</fullName>
    </submittedName>
</protein>
<proteinExistence type="predicted"/>
<keyword evidence="1" id="KW-0732">Signal</keyword>
<name>A0ABT8SQ94_9CAUL</name>
<organism evidence="2 3">
    <name type="scientific">Peiella sedimenti</name>
    <dbReference type="NCBI Taxonomy" id="3061083"/>
    <lineage>
        <taxon>Bacteria</taxon>
        <taxon>Pseudomonadati</taxon>
        <taxon>Pseudomonadota</taxon>
        <taxon>Alphaproteobacteria</taxon>
        <taxon>Caulobacterales</taxon>
        <taxon>Caulobacteraceae</taxon>
        <taxon>Peiella</taxon>
    </lineage>
</organism>